<evidence type="ECO:0000256" key="3">
    <source>
        <dbReference type="ARBA" id="ARBA00007529"/>
    </source>
</evidence>
<sequence length="1045" mass="112811">MSIYQRSGDDSVIPSPLPQSVGYGVVVAVGLVFALGMMGVTTILKKTIHEDNSNVETFMVADRSVGVGLVASAVVSSWLWSTALLSCVLVTYSYGISGAFWYGAGCSTIIVFFGYLCVVCKSRIPEAHTVLEVIRIRYGNTAHLSFTFLAVVNNLLNTINMILGASAAISFLTGIHILASIFLLPLGVVLYTLVGGIKATFLTDYTHTFIILILCCWLAIKIITSEAVGTIGGLYDLVVAAEAQHYVDGNHNGSLLTMTSQQGIFFAIILLVSNFGAVIMDTGYFLKAFAASPSAVVPGYVVGGISYFSIPWCLGTIAGMAALGLESSPSFPTYPRMMTSAEVTNGLALPYVAVAVAGKGGAVAVLLMTFMAVTSTLSAQILAVSSILTFDVYRVYFNKSAGNKEVIRWGHLGVVIFGVVSSGFTVMFHYIGVDMGWTLYMLGTDAFLPQSANPRIRNRILTYVLGVLTCPGVVPMIFTIIWHKQSKLAVISSAFLGMATGLGVWLGSAYAFSGEVSISSTGGTLPCMYGTVASLFSPMVYSVAVSLVKPQNYDWKDFKEEKLAIEQDDGGKQPPVTQSKEVAVITALEPEGDKTQRRWARYALWWAIATFIGHWVLWPLPMYAAKYTFSKQFFTAWTVVSLIWLWWTLFAVGFYPLWDGRREIKAVLGNLWKGGVRPGDDPAHRTSNLSDQTTWTGQQMASYWINTEDWHTAGEPFRIVEKLPDGHLPDSSTVSQRRSAIVENPGHPLGLLRQSLCHEPRGHADMYGGFITPADDGGAHFGVLFWHKDGFSTACGHGTIALGFWAVAKGIVEAPAEGDGAVDVVIDVPSGRVVACVTVIQGRPVHADFVNVPSYQFAQAVPVVVRSRGVEVHVDLAFSGAVYASVDVAQLGLQVEPGRYEEFIRLGREIKSSLGTKANHGAYDLYGVILYEEQESDAANVGEVRQKNVTVFADGQIDRSPCGSGTGARLAVLFAQGRLGEGSSRLLHESIISTMFEGTIQSEQPSPVSGFPACIPRIRGSANLVGRMSFFIDPEDPIFPGFLLR</sequence>
<dbReference type="InterPro" id="IPR001734">
    <property type="entry name" value="Na/solute_symporter"/>
</dbReference>
<dbReference type="OrthoDB" id="6132759at2759"/>
<dbReference type="InterPro" id="IPR031155">
    <property type="entry name" value="DUR"/>
</dbReference>
<comment type="similarity">
    <text evidence="3">Belongs to the proline racemase family.</text>
</comment>
<dbReference type="GO" id="GO:0005886">
    <property type="term" value="C:plasma membrane"/>
    <property type="evidence" value="ECO:0007669"/>
    <property type="project" value="TreeGrafter"/>
</dbReference>
<reference evidence="8" key="1">
    <citation type="journal article" date="2020" name="Phytopathology">
        <title>Genome Sequence Resources of Colletotrichum truncatum, C. plurivorum, C. musicola, and C. sojae: Four Species Pathogenic to Soybean (Glycine max).</title>
        <authorList>
            <person name="Rogerio F."/>
            <person name="Boufleur T.R."/>
            <person name="Ciampi-Guillardi M."/>
            <person name="Sukno S.A."/>
            <person name="Thon M.R."/>
            <person name="Massola Junior N.S."/>
            <person name="Baroncelli R."/>
        </authorList>
    </citation>
    <scope>NUCLEOTIDE SEQUENCE</scope>
    <source>
        <strain evidence="8">LFN0074</strain>
    </source>
</reference>
<dbReference type="SUPFAM" id="SSF54506">
    <property type="entry name" value="Diaminopimelate epimerase-like"/>
    <property type="match status" value="1"/>
</dbReference>
<feature type="transmembrane region" description="Helical" evidence="7">
    <location>
        <begin position="65"/>
        <end position="94"/>
    </location>
</feature>
<dbReference type="AlphaFoldDB" id="A0A8H6K2X3"/>
<dbReference type="SFLD" id="SFLDS00028">
    <property type="entry name" value="Proline_Racemase"/>
    <property type="match status" value="1"/>
</dbReference>
<dbReference type="GO" id="GO:0015204">
    <property type="term" value="F:urea transmembrane transporter activity"/>
    <property type="evidence" value="ECO:0007669"/>
    <property type="project" value="InterPro"/>
</dbReference>
<feature type="transmembrane region" description="Helical" evidence="7">
    <location>
        <begin position="528"/>
        <end position="548"/>
    </location>
</feature>
<dbReference type="Proteomes" id="UP000639643">
    <property type="component" value="Unassembled WGS sequence"/>
</dbReference>
<keyword evidence="6 7" id="KW-0472">Membrane</keyword>
<accession>A0A8H6K2X3</accession>
<dbReference type="PANTHER" id="PTHR46154:SF1">
    <property type="entry name" value="ACTIVE TRANSPORTER, PUTATIVE (AFU_ORTHOLOGUE AFUA_1G17570)-RELATED"/>
    <property type="match status" value="1"/>
</dbReference>
<feature type="transmembrane region" description="Helical" evidence="7">
    <location>
        <begin position="636"/>
        <end position="658"/>
    </location>
</feature>
<feature type="transmembrane region" description="Helical" evidence="7">
    <location>
        <begin position="488"/>
        <end position="508"/>
    </location>
</feature>
<dbReference type="PANTHER" id="PTHR46154">
    <property type="match status" value="1"/>
</dbReference>
<dbReference type="CDD" id="cd11476">
    <property type="entry name" value="SLC5sbd_DUR3"/>
    <property type="match status" value="1"/>
</dbReference>
<dbReference type="Gene3D" id="3.10.310.10">
    <property type="entry name" value="Diaminopimelate Epimerase, Chain A, domain 1"/>
    <property type="match status" value="2"/>
</dbReference>
<dbReference type="Gene3D" id="1.20.1730.10">
    <property type="entry name" value="Sodium/glucose cotransporter"/>
    <property type="match status" value="1"/>
</dbReference>
<evidence type="ECO:0000256" key="1">
    <source>
        <dbReference type="ARBA" id="ARBA00004141"/>
    </source>
</evidence>
<feature type="transmembrane region" description="Helical" evidence="7">
    <location>
        <begin position="377"/>
        <end position="397"/>
    </location>
</feature>
<feature type="transmembrane region" description="Helical" evidence="7">
    <location>
        <begin position="100"/>
        <end position="120"/>
    </location>
</feature>
<comment type="caution">
    <text evidence="8">The sequence shown here is derived from an EMBL/GenBank/DDBJ whole genome shotgun (WGS) entry which is preliminary data.</text>
</comment>
<dbReference type="PROSITE" id="PS50283">
    <property type="entry name" value="NA_SOLUT_SYMP_3"/>
    <property type="match status" value="1"/>
</dbReference>
<feature type="transmembrane region" description="Helical" evidence="7">
    <location>
        <begin position="20"/>
        <end position="44"/>
    </location>
</feature>
<evidence type="ECO:0000256" key="6">
    <source>
        <dbReference type="ARBA" id="ARBA00023136"/>
    </source>
</evidence>
<evidence type="ECO:0000256" key="7">
    <source>
        <dbReference type="SAM" id="Phobius"/>
    </source>
</evidence>
<evidence type="ECO:0000256" key="5">
    <source>
        <dbReference type="ARBA" id="ARBA00022989"/>
    </source>
</evidence>
<gene>
    <name evidence="8" type="ORF">CMUS01_10379</name>
</gene>
<keyword evidence="4 7" id="KW-0812">Transmembrane</keyword>
<keyword evidence="5 7" id="KW-1133">Transmembrane helix</keyword>
<comment type="similarity">
    <text evidence="2">Belongs to the sodium:solute symporter (SSF) (TC 2.A.21) family.</text>
</comment>
<dbReference type="InterPro" id="IPR038377">
    <property type="entry name" value="Na/Glc_symporter_sf"/>
</dbReference>
<feature type="transmembrane region" description="Helical" evidence="7">
    <location>
        <begin position="169"/>
        <end position="194"/>
    </location>
</feature>
<dbReference type="InterPro" id="IPR008794">
    <property type="entry name" value="Pro_racemase_fam"/>
</dbReference>
<proteinExistence type="inferred from homology"/>
<evidence type="ECO:0000256" key="2">
    <source>
        <dbReference type="ARBA" id="ARBA00006434"/>
    </source>
</evidence>
<feature type="transmembrane region" description="Helical" evidence="7">
    <location>
        <begin position="305"/>
        <end position="325"/>
    </location>
</feature>
<feature type="transmembrane region" description="Helical" evidence="7">
    <location>
        <begin position="460"/>
        <end position="481"/>
    </location>
</feature>
<feature type="transmembrane region" description="Helical" evidence="7">
    <location>
        <begin position="141"/>
        <end position="163"/>
    </location>
</feature>
<evidence type="ECO:0000313" key="9">
    <source>
        <dbReference type="Proteomes" id="UP000639643"/>
    </source>
</evidence>
<feature type="transmembrane region" description="Helical" evidence="7">
    <location>
        <begin position="409"/>
        <end position="431"/>
    </location>
</feature>
<organism evidence="8 9">
    <name type="scientific">Colletotrichum musicola</name>
    <dbReference type="NCBI Taxonomy" id="2175873"/>
    <lineage>
        <taxon>Eukaryota</taxon>
        <taxon>Fungi</taxon>
        <taxon>Dikarya</taxon>
        <taxon>Ascomycota</taxon>
        <taxon>Pezizomycotina</taxon>
        <taxon>Sordariomycetes</taxon>
        <taxon>Hypocreomycetidae</taxon>
        <taxon>Glomerellales</taxon>
        <taxon>Glomerellaceae</taxon>
        <taxon>Colletotrichum</taxon>
        <taxon>Colletotrichum orchidearum species complex</taxon>
    </lineage>
</organism>
<protein>
    <submittedName>
        <fullName evidence="8">Urea active</fullName>
    </submittedName>
</protein>
<dbReference type="Pfam" id="PF05544">
    <property type="entry name" value="Pro_racemase"/>
    <property type="match status" value="1"/>
</dbReference>
<name>A0A8H6K2X3_9PEZI</name>
<keyword evidence="9" id="KW-1185">Reference proteome</keyword>
<comment type="subcellular location">
    <subcellularLocation>
        <location evidence="1">Membrane</location>
        <topology evidence="1">Multi-pass membrane protein</topology>
    </subcellularLocation>
</comment>
<dbReference type="EMBL" id="WIGM01000477">
    <property type="protein sequence ID" value="KAF6824139.1"/>
    <property type="molecule type" value="Genomic_DNA"/>
</dbReference>
<dbReference type="Pfam" id="PF00474">
    <property type="entry name" value="SSF"/>
    <property type="match status" value="1"/>
</dbReference>
<feature type="transmembrane region" description="Helical" evidence="7">
    <location>
        <begin position="603"/>
        <end position="624"/>
    </location>
</feature>
<evidence type="ECO:0000313" key="8">
    <source>
        <dbReference type="EMBL" id="KAF6824139.1"/>
    </source>
</evidence>
<evidence type="ECO:0000256" key="4">
    <source>
        <dbReference type="ARBA" id="ARBA00022692"/>
    </source>
</evidence>
<feature type="transmembrane region" description="Helical" evidence="7">
    <location>
        <begin position="264"/>
        <end position="285"/>
    </location>
</feature>